<proteinExistence type="predicted"/>
<dbReference type="AlphaFoldDB" id="A0AAD8PSE9"/>
<dbReference type="EMBL" id="JAHLJV010000061">
    <property type="protein sequence ID" value="KAK1579888.1"/>
    <property type="molecule type" value="Genomic_DNA"/>
</dbReference>
<sequence length="72" mass="8220">MQRAYKMSLLLIQCASTWPRGETIVTGSSWRSGIVKGETRHGSTTRTHQIGRFSSHRWCLALQAPHPVRLRM</sequence>
<keyword evidence="2" id="KW-1185">Reference proteome</keyword>
<reference evidence="1" key="1">
    <citation type="submission" date="2021-06" db="EMBL/GenBank/DDBJ databases">
        <title>Comparative genomics, transcriptomics and evolutionary studies reveal genomic signatures of adaptation to plant cell wall in hemibiotrophic fungi.</title>
        <authorList>
            <consortium name="DOE Joint Genome Institute"/>
            <person name="Baroncelli R."/>
            <person name="Diaz J.F."/>
            <person name="Benocci T."/>
            <person name="Peng M."/>
            <person name="Battaglia E."/>
            <person name="Haridas S."/>
            <person name="Andreopoulos W."/>
            <person name="Labutti K."/>
            <person name="Pangilinan J."/>
            <person name="Floch G.L."/>
            <person name="Makela M.R."/>
            <person name="Henrissat B."/>
            <person name="Grigoriev I.V."/>
            <person name="Crouch J.A."/>
            <person name="De Vries R.P."/>
            <person name="Sukno S.A."/>
            <person name="Thon M.R."/>
        </authorList>
    </citation>
    <scope>NUCLEOTIDE SEQUENCE</scope>
    <source>
        <strain evidence="1">CBS 125086</strain>
    </source>
</reference>
<dbReference type="RefSeq" id="XP_060410976.1">
    <property type="nucleotide sequence ID" value="XM_060552507.1"/>
</dbReference>
<dbReference type="GeneID" id="85436747"/>
<organism evidence="1 2">
    <name type="scientific">Colletotrichum navitas</name>
    <dbReference type="NCBI Taxonomy" id="681940"/>
    <lineage>
        <taxon>Eukaryota</taxon>
        <taxon>Fungi</taxon>
        <taxon>Dikarya</taxon>
        <taxon>Ascomycota</taxon>
        <taxon>Pezizomycotina</taxon>
        <taxon>Sordariomycetes</taxon>
        <taxon>Hypocreomycetidae</taxon>
        <taxon>Glomerellales</taxon>
        <taxon>Glomerellaceae</taxon>
        <taxon>Colletotrichum</taxon>
        <taxon>Colletotrichum graminicola species complex</taxon>
    </lineage>
</organism>
<dbReference type="Proteomes" id="UP001230504">
    <property type="component" value="Unassembled WGS sequence"/>
</dbReference>
<protein>
    <submittedName>
        <fullName evidence="1">Uncharacterized protein</fullName>
    </submittedName>
</protein>
<comment type="caution">
    <text evidence="1">The sequence shown here is derived from an EMBL/GenBank/DDBJ whole genome shotgun (WGS) entry which is preliminary data.</text>
</comment>
<name>A0AAD8PSE9_9PEZI</name>
<gene>
    <name evidence="1" type="ORF">LY79DRAFT_332498</name>
</gene>
<accession>A0AAD8PSE9</accession>
<evidence type="ECO:0000313" key="1">
    <source>
        <dbReference type="EMBL" id="KAK1579888.1"/>
    </source>
</evidence>
<evidence type="ECO:0000313" key="2">
    <source>
        <dbReference type="Proteomes" id="UP001230504"/>
    </source>
</evidence>